<feature type="active site" description="For GATase activity" evidence="9">
    <location>
        <position position="2"/>
    </location>
</feature>
<proteinExistence type="inferred from homology"/>
<evidence type="ECO:0000256" key="11">
    <source>
        <dbReference type="PIRSR" id="PIRSR001589-3"/>
    </source>
</evidence>
<dbReference type="Gene3D" id="3.40.50.620">
    <property type="entry name" value="HUPs"/>
    <property type="match status" value="1"/>
</dbReference>
<dbReference type="InterPro" id="IPR006426">
    <property type="entry name" value="Asn_synth_AEB"/>
</dbReference>
<evidence type="ECO:0000256" key="2">
    <source>
        <dbReference type="ARBA" id="ARBA00005752"/>
    </source>
</evidence>
<dbReference type="CDD" id="cd01991">
    <property type="entry name" value="Asn_synthase_B_C"/>
    <property type="match status" value="1"/>
</dbReference>
<feature type="binding site" evidence="10">
    <location>
        <position position="294"/>
    </location>
    <ligand>
        <name>ATP</name>
        <dbReference type="ChEBI" id="CHEBI:30616"/>
    </ligand>
</feature>
<dbReference type="STRING" id="1612202.SAMN05421734_10499"/>
<keyword evidence="14" id="KW-1185">Reference proteome</keyword>
<evidence type="ECO:0000256" key="6">
    <source>
        <dbReference type="ARBA" id="ARBA00022888"/>
    </source>
</evidence>
<dbReference type="Pfam" id="PF13537">
    <property type="entry name" value="GATase_7"/>
    <property type="match status" value="1"/>
</dbReference>
<evidence type="ECO:0000256" key="10">
    <source>
        <dbReference type="PIRSR" id="PIRSR001589-2"/>
    </source>
</evidence>
<dbReference type="PANTHER" id="PTHR43284">
    <property type="entry name" value="ASPARAGINE SYNTHETASE (GLUTAMINE-HYDROLYZING)"/>
    <property type="match status" value="1"/>
</dbReference>
<comment type="pathway">
    <text evidence="1">Amino-acid biosynthesis; L-asparagine biosynthesis; L-asparagine from L-aspartate (L-Gln route): step 1/1.</text>
</comment>
<dbReference type="Pfam" id="PF00733">
    <property type="entry name" value="Asn_synthase"/>
    <property type="match status" value="1"/>
</dbReference>
<evidence type="ECO:0000256" key="1">
    <source>
        <dbReference type="ARBA" id="ARBA00005187"/>
    </source>
</evidence>
<dbReference type="AlphaFoldDB" id="A0A1G6IP44"/>
<evidence type="ECO:0000256" key="4">
    <source>
        <dbReference type="ARBA" id="ARBA00022741"/>
    </source>
</evidence>
<dbReference type="PANTHER" id="PTHR43284:SF1">
    <property type="entry name" value="ASPARAGINE SYNTHETASE"/>
    <property type="match status" value="1"/>
</dbReference>
<dbReference type="NCBIfam" id="TIGR01536">
    <property type="entry name" value="asn_synth_AEB"/>
    <property type="match status" value="1"/>
</dbReference>
<evidence type="ECO:0000256" key="8">
    <source>
        <dbReference type="ARBA" id="ARBA00048741"/>
    </source>
</evidence>
<dbReference type="SUPFAM" id="SSF52402">
    <property type="entry name" value="Adenine nucleotide alpha hydrolases-like"/>
    <property type="match status" value="1"/>
</dbReference>
<dbReference type="GO" id="GO:0004066">
    <property type="term" value="F:asparagine synthase (glutamine-hydrolyzing) activity"/>
    <property type="evidence" value="ECO:0007669"/>
    <property type="project" value="UniProtKB-EC"/>
</dbReference>
<organism evidence="13 14">
    <name type="scientific">Pelagirhabdus alkalitolerans</name>
    <dbReference type="NCBI Taxonomy" id="1612202"/>
    <lineage>
        <taxon>Bacteria</taxon>
        <taxon>Bacillati</taxon>
        <taxon>Bacillota</taxon>
        <taxon>Bacilli</taxon>
        <taxon>Bacillales</taxon>
        <taxon>Bacillaceae</taxon>
        <taxon>Pelagirhabdus</taxon>
    </lineage>
</organism>
<dbReference type="GO" id="GO:0006529">
    <property type="term" value="P:asparagine biosynthetic process"/>
    <property type="evidence" value="ECO:0007669"/>
    <property type="project" value="UniProtKB-KW"/>
</dbReference>
<dbReference type="Proteomes" id="UP000242949">
    <property type="component" value="Unassembled WGS sequence"/>
</dbReference>
<evidence type="ECO:0000313" key="13">
    <source>
        <dbReference type="EMBL" id="SDC08332.1"/>
    </source>
</evidence>
<comment type="similarity">
    <text evidence="2">Belongs to the asparagine synthetase family.</text>
</comment>
<evidence type="ECO:0000259" key="12">
    <source>
        <dbReference type="PROSITE" id="PS51278"/>
    </source>
</evidence>
<dbReference type="EMBL" id="FMYI01000004">
    <property type="protein sequence ID" value="SDC08332.1"/>
    <property type="molecule type" value="Genomic_DNA"/>
</dbReference>
<keyword evidence="9" id="KW-0028">Amino-acid biosynthesis</keyword>
<dbReference type="GO" id="GO:0005829">
    <property type="term" value="C:cytosol"/>
    <property type="evidence" value="ECO:0007669"/>
    <property type="project" value="TreeGrafter"/>
</dbReference>
<evidence type="ECO:0000256" key="3">
    <source>
        <dbReference type="ARBA" id="ARBA00012737"/>
    </source>
</evidence>
<dbReference type="EC" id="6.3.5.4" evidence="3"/>
<dbReference type="SUPFAM" id="SSF56235">
    <property type="entry name" value="N-terminal nucleophile aminohydrolases (Ntn hydrolases)"/>
    <property type="match status" value="1"/>
</dbReference>
<evidence type="ECO:0000256" key="7">
    <source>
        <dbReference type="ARBA" id="ARBA00022962"/>
    </source>
</evidence>
<dbReference type="OrthoDB" id="9763290at2"/>
<evidence type="ECO:0000313" key="14">
    <source>
        <dbReference type="Proteomes" id="UP000242949"/>
    </source>
</evidence>
<dbReference type="InterPro" id="IPR051786">
    <property type="entry name" value="ASN_synthetase/amidase"/>
</dbReference>
<protein>
    <recommendedName>
        <fullName evidence="3">asparagine synthase (glutamine-hydrolyzing)</fullName>
        <ecNumber evidence="3">6.3.5.4</ecNumber>
    </recommendedName>
</protein>
<dbReference type="Gene3D" id="3.60.20.10">
    <property type="entry name" value="Glutamine Phosphoribosylpyrophosphate, subunit 1, domain 1"/>
    <property type="match status" value="1"/>
</dbReference>
<keyword evidence="7 9" id="KW-0315">Glutamine amidotransferase</keyword>
<reference evidence="14" key="1">
    <citation type="submission" date="2016-09" db="EMBL/GenBank/DDBJ databases">
        <authorList>
            <person name="Varghese N."/>
            <person name="Submissions S."/>
        </authorList>
    </citation>
    <scope>NUCLEOTIDE SEQUENCE [LARGE SCALE GENOMIC DNA]</scope>
    <source>
        <strain evidence="14">S5</strain>
    </source>
</reference>
<evidence type="ECO:0000256" key="5">
    <source>
        <dbReference type="ARBA" id="ARBA00022840"/>
    </source>
</evidence>
<keyword evidence="6 9" id="KW-0061">Asparagine biosynthesis</keyword>
<dbReference type="InterPro" id="IPR029055">
    <property type="entry name" value="Ntn_hydrolases_N"/>
</dbReference>
<dbReference type="CDD" id="cd00712">
    <property type="entry name" value="AsnB"/>
    <property type="match status" value="1"/>
</dbReference>
<dbReference type="GO" id="GO:0005524">
    <property type="term" value="F:ATP binding"/>
    <property type="evidence" value="ECO:0007669"/>
    <property type="project" value="UniProtKB-KW"/>
</dbReference>
<dbReference type="PROSITE" id="PS51278">
    <property type="entry name" value="GATASE_TYPE_2"/>
    <property type="match status" value="1"/>
</dbReference>
<keyword evidence="5 10" id="KW-0067">ATP-binding</keyword>
<feature type="domain" description="Glutamine amidotransferase type-2" evidence="12">
    <location>
        <begin position="2"/>
        <end position="216"/>
    </location>
</feature>
<dbReference type="PIRSF" id="PIRSF001589">
    <property type="entry name" value="Asn_synthetase_glu-h"/>
    <property type="match status" value="1"/>
</dbReference>
<keyword evidence="4 10" id="KW-0547">Nucleotide-binding</keyword>
<accession>A0A1G6IP44</accession>
<feature type="site" description="Important for beta-aspartyl-AMP intermediate formation" evidence="11">
    <location>
        <position position="379"/>
    </location>
</feature>
<sequence length="614" mass="70728">MCGIVGWISREESIKDYTQVIENMNWTLKERGPDDFGYFCSEHAQLGHRRLTIVDPEGGVQPMMKTMGDRQYALVYNGELYNTEDVREKLKHKGYHFESYSDTEVLLVAYMEWGADCLKHINGIFAFGVWNKKEKELFLARDHLGVKPLFYSKQNNHLIFGSQIKALLAHPMVEPTINSEGVMEILGLGPARSLGHGVFEAIDEIPPAHYLTYKNGVSKLVQYWELEAKTHTEDLDSTIEQTRHLLVDAVERQLVSDVPLCTFLSGGLDSSAISSITSRFFEREGRGQLDTFSIDYKDNDQYFVANEFQPNADQVWAEKMAAYIGSNHHTVTLDNAQLIEALKDATRFSDLPGMADIDSSLYLFCKEVRKKVTVALSGECADEIFGGYPWFTRSEDIQADTFPWSKSIKERKGLINKDFSQYPIEEYVGEKYLDTIKKVPKLKGESKEEARMRELFYLNIKWFMITLLNRKDRMSMGNSLEVRVPFADYRLVEYAFNIPNEMKFYKGREKGLLREAMRGIIPQEIIERKKSPYPKTHHIDYTKGVQKWMNEIMSNKQAPIFQLIDRNKLTEIVKSGGASFKTPWFGQLMTGPQLIAYFIQINTWMEAYQVKVNV</sequence>
<dbReference type="InterPro" id="IPR033738">
    <property type="entry name" value="AsnB_N"/>
</dbReference>
<gene>
    <name evidence="13" type="ORF">SAMN05421734_10499</name>
</gene>
<dbReference type="InterPro" id="IPR017932">
    <property type="entry name" value="GATase_2_dom"/>
</dbReference>
<dbReference type="InterPro" id="IPR014729">
    <property type="entry name" value="Rossmann-like_a/b/a_fold"/>
</dbReference>
<evidence type="ECO:0000256" key="9">
    <source>
        <dbReference type="PIRSR" id="PIRSR001589-1"/>
    </source>
</evidence>
<dbReference type="InterPro" id="IPR001962">
    <property type="entry name" value="Asn_synthase"/>
</dbReference>
<feature type="binding site" evidence="10">
    <location>
        <position position="102"/>
    </location>
    <ligand>
        <name>L-glutamine</name>
        <dbReference type="ChEBI" id="CHEBI:58359"/>
    </ligand>
</feature>
<feature type="binding site" evidence="10">
    <location>
        <begin position="377"/>
        <end position="378"/>
    </location>
    <ligand>
        <name>ATP</name>
        <dbReference type="ChEBI" id="CHEBI:30616"/>
    </ligand>
</feature>
<comment type="catalytic activity">
    <reaction evidence="8">
        <text>L-aspartate + L-glutamine + ATP + H2O = L-asparagine + L-glutamate + AMP + diphosphate + H(+)</text>
        <dbReference type="Rhea" id="RHEA:12228"/>
        <dbReference type="ChEBI" id="CHEBI:15377"/>
        <dbReference type="ChEBI" id="CHEBI:15378"/>
        <dbReference type="ChEBI" id="CHEBI:29985"/>
        <dbReference type="ChEBI" id="CHEBI:29991"/>
        <dbReference type="ChEBI" id="CHEBI:30616"/>
        <dbReference type="ChEBI" id="CHEBI:33019"/>
        <dbReference type="ChEBI" id="CHEBI:58048"/>
        <dbReference type="ChEBI" id="CHEBI:58359"/>
        <dbReference type="ChEBI" id="CHEBI:456215"/>
        <dbReference type="EC" id="6.3.5.4"/>
    </reaction>
</comment>
<name>A0A1G6IP44_9BACI</name>
<dbReference type="RefSeq" id="WP_090795040.1">
    <property type="nucleotide sequence ID" value="NZ_FMYI01000004.1"/>
</dbReference>